<dbReference type="EMBL" id="CP034204">
    <property type="protein sequence ID" value="QBZ55014.1"/>
    <property type="molecule type" value="Genomic_DNA"/>
</dbReference>
<evidence type="ECO:0000313" key="1">
    <source>
        <dbReference type="EMBL" id="QBZ55014.1"/>
    </source>
</evidence>
<proteinExistence type="predicted"/>
<evidence type="ECO:0000313" key="2">
    <source>
        <dbReference type="Proteomes" id="UP000294847"/>
    </source>
</evidence>
<reference evidence="1 2" key="1">
    <citation type="journal article" date="2019" name="Mol. Biol. Evol.">
        <title>Blast fungal genomes show frequent chromosomal changes, gene gains and losses, and effector gene turnover.</title>
        <authorList>
            <person name="Gomez Luciano L.B."/>
            <person name="Jason Tsai I."/>
            <person name="Chuma I."/>
            <person name="Tosa Y."/>
            <person name="Chen Y.H."/>
            <person name="Li J.Y."/>
            <person name="Li M.Y."/>
            <person name="Jade Lu M.Y."/>
            <person name="Nakayashiki H."/>
            <person name="Li W.H."/>
        </authorList>
    </citation>
    <scope>NUCLEOTIDE SEQUENCE [LARGE SCALE GENOMIC DNA]</scope>
    <source>
        <strain evidence="1">MZ5-1-6</strain>
    </source>
</reference>
<dbReference type="AlphaFoldDB" id="A0A4P7N4X2"/>
<name>A0A4P7N4X2_PYROR</name>
<gene>
    <name evidence="1" type="ORF">PoMZ_10730</name>
</gene>
<accession>A0A4P7N4X2</accession>
<protein>
    <submittedName>
        <fullName evidence="1">Uncharacterized protein</fullName>
    </submittedName>
</protein>
<organism evidence="1 2">
    <name type="scientific">Pyricularia oryzae</name>
    <name type="common">Rice blast fungus</name>
    <name type="synonym">Magnaporthe oryzae</name>
    <dbReference type="NCBI Taxonomy" id="318829"/>
    <lineage>
        <taxon>Eukaryota</taxon>
        <taxon>Fungi</taxon>
        <taxon>Dikarya</taxon>
        <taxon>Ascomycota</taxon>
        <taxon>Pezizomycotina</taxon>
        <taxon>Sordariomycetes</taxon>
        <taxon>Sordariomycetidae</taxon>
        <taxon>Magnaporthales</taxon>
        <taxon>Pyriculariaceae</taxon>
        <taxon>Pyricularia</taxon>
    </lineage>
</organism>
<dbReference type="Proteomes" id="UP000294847">
    <property type="component" value="Chromosome 1"/>
</dbReference>
<sequence>MSEEIINGRFCVPQGWEKQPHALGLVLDVDSLEMTEAGGNVRRICNPGVVLLVGLVRFEKMAKCHKEILVAEATIVVAQADSRCNGVDERLLAVGLEDPKTREAARAELVVDF</sequence>